<evidence type="ECO:0000313" key="2">
    <source>
        <dbReference type="EMBL" id="TNN31707.1"/>
    </source>
</evidence>
<dbReference type="EMBL" id="SRLO01003220">
    <property type="protein sequence ID" value="TNN31707.1"/>
    <property type="molecule type" value="Genomic_DNA"/>
</dbReference>
<organism evidence="2 3">
    <name type="scientific">Liparis tanakae</name>
    <name type="common">Tanaka's snailfish</name>
    <dbReference type="NCBI Taxonomy" id="230148"/>
    <lineage>
        <taxon>Eukaryota</taxon>
        <taxon>Metazoa</taxon>
        <taxon>Chordata</taxon>
        <taxon>Craniata</taxon>
        <taxon>Vertebrata</taxon>
        <taxon>Euteleostomi</taxon>
        <taxon>Actinopterygii</taxon>
        <taxon>Neopterygii</taxon>
        <taxon>Teleostei</taxon>
        <taxon>Neoteleostei</taxon>
        <taxon>Acanthomorphata</taxon>
        <taxon>Eupercaria</taxon>
        <taxon>Perciformes</taxon>
        <taxon>Cottioidei</taxon>
        <taxon>Cottales</taxon>
        <taxon>Liparidae</taxon>
        <taxon>Liparis</taxon>
    </lineage>
</organism>
<evidence type="ECO:0000313" key="3">
    <source>
        <dbReference type="Proteomes" id="UP000314294"/>
    </source>
</evidence>
<keyword evidence="3" id="KW-1185">Reference proteome</keyword>
<proteinExistence type="predicted"/>
<gene>
    <name evidence="2" type="ORF">EYF80_058135</name>
</gene>
<feature type="compositionally biased region" description="Basic and acidic residues" evidence="1">
    <location>
        <begin position="29"/>
        <end position="60"/>
    </location>
</feature>
<evidence type="ECO:0000256" key="1">
    <source>
        <dbReference type="SAM" id="MobiDB-lite"/>
    </source>
</evidence>
<dbReference type="AlphaFoldDB" id="A0A4Z2ES16"/>
<protein>
    <submittedName>
        <fullName evidence="2">Uncharacterized protein</fullName>
    </submittedName>
</protein>
<reference evidence="2 3" key="1">
    <citation type="submission" date="2019-03" db="EMBL/GenBank/DDBJ databases">
        <title>First draft genome of Liparis tanakae, snailfish: a comprehensive survey of snailfish specific genes.</title>
        <authorList>
            <person name="Kim W."/>
            <person name="Song I."/>
            <person name="Jeong J.-H."/>
            <person name="Kim D."/>
            <person name="Kim S."/>
            <person name="Ryu S."/>
            <person name="Song J.Y."/>
            <person name="Lee S.K."/>
        </authorList>
    </citation>
    <scope>NUCLEOTIDE SEQUENCE [LARGE SCALE GENOMIC DNA]</scope>
    <source>
        <tissue evidence="2">Muscle</tissue>
    </source>
</reference>
<dbReference type="Proteomes" id="UP000314294">
    <property type="component" value="Unassembled WGS sequence"/>
</dbReference>
<comment type="caution">
    <text evidence="2">The sequence shown here is derived from an EMBL/GenBank/DDBJ whole genome shotgun (WGS) entry which is preliminary data.</text>
</comment>
<accession>A0A4Z2ES16</accession>
<feature type="region of interest" description="Disordered" evidence="1">
    <location>
        <begin position="1"/>
        <end position="65"/>
    </location>
</feature>
<sequence length="196" mass="20817">MGGCLSEGRGVWSGPDGVGPSALSLSGSDGEKSELWRERGEEGGREGGRDGEKEGPKGEEISGSAAIKEERSCVLSRIMTTVADARDVTDIDGSNEDNDIGFNDGEEVYSSLVLWSYAAATWRCGKLFGLRGPLLLSPWEWARSSSRPVASAAANEGSRRRPGQPVGAGRLCFDGADGSRVGFWSRYRSDLLGTPI</sequence>
<name>A0A4Z2ES16_9TELE</name>